<dbReference type="InterPro" id="IPR043129">
    <property type="entry name" value="ATPase_NBD"/>
</dbReference>
<dbReference type="RefSeq" id="WP_249299521.1">
    <property type="nucleotide sequence ID" value="NZ_JACRSP010000002.1"/>
</dbReference>
<dbReference type="InterPro" id="IPR018485">
    <property type="entry name" value="FGGY_C"/>
</dbReference>
<dbReference type="Pfam" id="PF00370">
    <property type="entry name" value="FGGY_N"/>
    <property type="match status" value="1"/>
</dbReference>
<dbReference type="GO" id="GO:0016773">
    <property type="term" value="F:phosphotransferase activity, alcohol group as acceptor"/>
    <property type="evidence" value="ECO:0007669"/>
    <property type="project" value="InterPro"/>
</dbReference>
<evidence type="ECO:0000259" key="5">
    <source>
        <dbReference type="Pfam" id="PF00370"/>
    </source>
</evidence>
<sequence length="508" mass="55846">MEKVYFLGIDIGTQESKGVIMDSDGVIMGTHVCKHQLLTPKPGRFEHDAETEWWGDFCTISKALFEKTGIKNTDVKAVGLSALGSDCVPVDRDCNALCNAILYGIDSRTADEIVYMTEKMGGVEKVIEYGGAPLTSSSMIPKILWFRNHEPEIYNKAYKFLTGSSFLAAKLTGNYYIDHYTSTDATPIYNPYTLTYNRELLELFDLREDQLADLCYTADIAGTVTEKAAAATGIAVGTPVIAGSCDASAEAISTGVINPGDMMLMLGSSVFFIPLTDKLRNHEKLKGSAFIFPNSYMVAGAMSASGSLTRWFRDNIYFDKLADEKDGGPNAYDAMLDEIKDIPVGSDGLITLPYFLGERTPLNDPFARGAMFGLTLNHTRAHMYRSALEGVAFAIAQHFDIYDEMGLTINKVMAVGGGTKNVPWLQMIADITGRTINTAKITIGASYGDAMLAGLAIGYYKDTKALADFVKPGMTFEPDMEKHEQYKPFRSIFDRLYPATKELMHELK</sequence>
<comment type="similarity">
    <text evidence="1 4">Belongs to the FGGY kinase family.</text>
</comment>
<dbReference type="InterPro" id="IPR018484">
    <property type="entry name" value="FGGY_N"/>
</dbReference>
<dbReference type="GO" id="GO:0016301">
    <property type="term" value="F:kinase activity"/>
    <property type="evidence" value="ECO:0007669"/>
    <property type="project" value="UniProtKB-KW"/>
</dbReference>
<feature type="domain" description="Carbohydrate kinase FGGY N-terminal" evidence="5">
    <location>
        <begin position="5"/>
        <end position="251"/>
    </location>
</feature>
<dbReference type="Pfam" id="PF02782">
    <property type="entry name" value="FGGY_C"/>
    <property type="match status" value="1"/>
</dbReference>
<dbReference type="EMBL" id="JACRSP010000002">
    <property type="protein sequence ID" value="MBC8535777.1"/>
    <property type="molecule type" value="Genomic_DNA"/>
</dbReference>
<dbReference type="PANTHER" id="PTHR43095:SF5">
    <property type="entry name" value="XYLULOSE KINASE"/>
    <property type="match status" value="1"/>
</dbReference>
<evidence type="ECO:0000313" key="7">
    <source>
        <dbReference type="EMBL" id="MBC8535777.1"/>
    </source>
</evidence>
<evidence type="ECO:0000256" key="4">
    <source>
        <dbReference type="RuleBase" id="RU003733"/>
    </source>
</evidence>
<dbReference type="AlphaFoldDB" id="A0A926DDC8"/>
<organism evidence="7 8">
    <name type="scientific">Feifania hominis</name>
    <dbReference type="NCBI Taxonomy" id="2763660"/>
    <lineage>
        <taxon>Bacteria</taxon>
        <taxon>Bacillati</taxon>
        <taxon>Bacillota</taxon>
        <taxon>Clostridia</taxon>
        <taxon>Eubacteriales</taxon>
        <taxon>Feifaniaceae</taxon>
        <taxon>Feifania</taxon>
    </lineage>
</organism>
<dbReference type="Gene3D" id="3.30.420.40">
    <property type="match status" value="2"/>
</dbReference>
<evidence type="ECO:0000256" key="1">
    <source>
        <dbReference type="ARBA" id="ARBA00009156"/>
    </source>
</evidence>
<dbReference type="Proteomes" id="UP000620366">
    <property type="component" value="Unassembled WGS sequence"/>
</dbReference>
<dbReference type="InterPro" id="IPR000577">
    <property type="entry name" value="Carb_kinase_FGGY"/>
</dbReference>
<comment type="caution">
    <text evidence="7">The sequence shown here is derived from an EMBL/GenBank/DDBJ whole genome shotgun (WGS) entry which is preliminary data.</text>
</comment>
<proteinExistence type="inferred from homology"/>
<reference evidence="7" key="1">
    <citation type="submission" date="2020-08" db="EMBL/GenBank/DDBJ databases">
        <title>Genome public.</title>
        <authorList>
            <person name="Liu C."/>
            <person name="Sun Q."/>
        </authorList>
    </citation>
    <scope>NUCLEOTIDE SEQUENCE</scope>
    <source>
        <strain evidence="7">BX7</strain>
    </source>
</reference>
<name>A0A926DDC8_9FIRM</name>
<dbReference type="InterPro" id="IPR050406">
    <property type="entry name" value="FGGY_Carb_Kinase"/>
</dbReference>
<evidence type="ECO:0000256" key="2">
    <source>
        <dbReference type="ARBA" id="ARBA00022679"/>
    </source>
</evidence>
<dbReference type="PANTHER" id="PTHR43095">
    <property type="entry name" value="SUGAR KINASE"/>
    <property type="match status" value="1"/>
</dbReference>
<accession>A0A926DDC8</accession>
<dbReference type="CDD" id="cd07804">
    <property type="entry name" value="ASKHA_NBD_FGGY_RrXK-like"/>
    <property type="match status" value="1"/>
</dbReference>
<evidence type="ECO:0000256" key="3">
    <source>
        <dbReference type="ARBA" id="ARBA00022777"/>
    </source>
</evidence>
<dbReference type="InterPro" id="IPR018483">
    <property type="entry name" value="Carb_kinase_FGGY_CS"/>
</dbReference>
<keyword evidence="8" id="KW-1185">Reference proteome</keyword>
<keyword evidence="3 4" id="KW-0418">Kinase</keyword>
<gene>
    <name evidence="7" type="ORF">H8695_03610</name>
</gene>
<evidence type="ECO:0000313" key="8">
    <source>
        <dbReference type="Proteomes" id="UP000620366"/>
    </source>
</evidence>
<dbReference type="GO" id="GO:0005975">
    <property type="term" value="P:carbohydrate metabolic process"/>
    <property type="evidence" value="ECO:0007669"/>
    <property type="project" value="InterPro"/>
</dbReference>
<keyword evidence="2 4" id="KW-0808">Transferase</keyword>
<dbReference type="PIRSF" id="PIRSF000538">
    <property type="entry name" value="GlpK"/>
    <property type="match status" value="1"/>
</dbReference>
<protein>
    <submittedName>
        <fullName evidence="7">FGGY-family carbohydrate kinase</fullName>
    </submittedName>
</protein>
<evidence type="ECO:0000259" key="6">
    <source>
        <dbReference type="Pfam" id="PF02782"/>
    </source>
</evidence>
<feature type="domain" description="Carbohydrate kinase FGGY C-terminal" evidence="6">
    <location>
        <begin position="266"/>
        <end position="456"/>
    </location>
</feature>
<dbReference type="PROSITE" id="PS00445">
    <property type="entry name" value="FGGY_KINASES_2"/>
    <property type="match status" value="1"/>
</dbReference>
<dbReference type="SUPFAM" id="SSF53067">
    <property type="entry name" value="Actin-like ATPase domain"/>
    <property type="match status" value="2"/>
</dbReference>